<dbReference type="AlphaFoldDB" id="A0A0F9J5Y6"/>
<gene>
    <name evidence="1" type="ORF">LCGC14_1862810</name>
</gene>
<comment type="caution">
    <text evidence="1">The sequence shown here is derived from an EMBL/GenBank/DDBJ whole genome shotgun (WGS) entry which is preliminary data.</text>
</comment>
<sequence>MSCAFSYLYLPAQYREVIIRLLSHHNSFIVQYPEPRPNNAHRWFFVMAPKSKQSQVIPDEIGKYLVDSGWVDPELSDEEYQVQIALGSIDCRVYKIAPAKPKDLKEI</sequence>
<evidence type="ECO:0000313" key="1">
    <source>
        <dbReference type="EMBL" id="KKL94622.1"/>
    </source>
</evidence>
<protein>
    <submittedName>
        <fullName evidence="1">Uncharacterized protein</fullName>
    </submittedName>
</protein>
<reference evidence="1" key="1">
    <citation type="journal article" date="2015" name="Nature">
        <title>Complex archaea that bridge the gap between prokaryotes and eukaryotes.</title>
        <authorList>
            <person name="Spang A."/>
            <person name="Saw J.H."/>
            <person name="Jorgensen S.L."/>
            <person name="Zaremba-Niedzwiedzka K."/>
            <person name="Martijn J."/>
            <person name="Lind A.E."/>
            <person name="van Eijk R."/>
            <person name="Schleper C."/>
            <person name="Guy L."/>
            <person name="Ettema T.J."/>
        </authorList>
    </citation>
    <scope>NUCLEOTIDE SEQUENCE</scope>
</reference>
<name>A0A0F9J5Y6_9ZZZZ</name>
<organism evidence="1">
    <name type="scientific">marine sediment metagenome</name>
    <dbReference type="NCBI Taxonomy" id="412755"/>
    <lineage>
        <taxon>unclassified sequences</taxon>
        <taxon>metagenomes</taxon>
        <taxon>ecological metagenomes</taxon>
    </lineage>
</organism>
<accession>A0A0F9J5Y6</accession>
<dbReference type="EMBL" id="LAZR01018878">
    <property type="protein sequence ID" value="KKL94622.1"/>
    <property type="molecule type" value="Genomic_DNA"/>
</dbReference>
<proteinExistence type="predicted"/>